<dbReference type="EMBL" id="FMYV01000005">
    <property type="protein sequence ID" value="SDC60421.1"/>
    <property type="molecule type" value="Genomic_DNA"/>
</dbReference>
<dbReference type="PANTHER" id="PTHR22789">
    <property type="entry name" value="FUCULOSE PHOSPHATE ALDOLASE"/>
    <property type="match status" value="1"/>
</dbReference>
<evidence type="ECO:0000259" key="3">
    <source>
        <dbReference type="SMART" id="SM01007"/>
    </source>
</evidence>
<protein>
    <submittedName>
        <fullName evidence="5">Class II aldolase/adducin family protein</fullName>
    </submittedName>
    <submittedName>
        <fullName evidence="4">L-fuculose-phosphate aldolase</fullName>
    </submittedName>
</protein>
<dbReference type="SMART" id="SM01007">
    <property type="entry name" value="Aldolase_II"/>
    <property type="match status" value="1"/>
</dbReference>
<dbReference type="Proteomes" id="UP000297288">
    <property type="component" value="Unassembled WGS sequence"/>
</dbReference>
<sequence>MKSFLDERLELTNACKKIANDNLVKGTWGNFSIKVKDKIIITPSGYSYELMTPNDLVIINLEGNILEGDRVPSSEWMMHSEIYKKRKDVDIILHTHPKYSSIASVTMDEIPSLIEDSAMILGPYIKVTDYKLPGTRDLAVETVNKIGDNNAVVMRNHGLVTVGNSFNEVISAAHIVEKNIMIYIEALKLGKGIHYINDEDLKMLRDKYFKSYRQK</sequence>
<dbReference type="Proteomes" id="UP000199322">
    <property type="component" value="Unassembled WGS sequence"/>
</dbReference>
<reference evidence="4 6" key="1">
    <citation type="submission" date="2016-10" db="EMBL/GenBank/DDBJ databases">
        <authorList>
            <person name="de Groot N.N."/>
        </authorList>
    </citation>
    <scope>NUCLEOTIDE SEQUENCE [LARGE SCALE GENOMIC DNA]</scope>
    <source>
        <strain evidence="4 6">WG14</strain>
    </source>
</reference>
<dbReference type="InterPro" id="IPR036409">
    <property type="entry name" value="Aldolase_II/adducin_N_sf"/>
</dbReference>
<evidence type="ECO:0000313" key="4">
    <source>
        <dbReference type="EMBL" id="SDC60421.1"/>
    </source>
</evidence>
<dbReference type="GO" id="GO:0005829">
    <property type="term" value="C:cytosol"/>
    <property type="evidence" value="ECO:0007669"/>
    <property type="project" value="TreeGrafter"/>
</dbReference>
<dbReference type="InterPro" id="IPR001303">
    <property type="entry name" value="Aldolase_II/adducin_N"/>
</dbReference>
<organism evidence="4 6">
    <name type="scientific">Geotoga petraea</name>
    <dbReference type="NCBI Taxonomy" id="28234"/>
    <lineage>
        <taxon>Bacteria</taxon>
        <taxon>Thermotogati</taxon>
        <taxon>Thermotogota</taxon>
        <taxon>Thermotogae</taxon>
        <taxon>Petrotogales</taxon>
        <taxon>Petrotogaceae</taxon>
        <taxon>Geotoga</taxon>
    </lineage>
</organism>
<dbReference type="GO" id="GO:0019323">
    <property type="term" value="P:pentose catabolic process"/>
    <property type="evidence" value="ECO:0007669"/>
    <property type="project" value="TreeGrafter"/>
</dbReference>
<dbReference type="PANTHER" id="PTHR22789:SF0">
    <property type="entry name" value="3-OXO-TETRONATE 4-PHOSPHATE DECARBOXYLASE-RELATED"/>
    <property type="match status" value="1"/>
</dbReference>
<gene>
    <name evidence="5" type="ORF">E4650_08335</name>
    <name evidence="4" type="ORF">SAMN04488588_1427</name>
</gene>
<dbReference type="Pfam" id="PF00596">
    <property type="entry name" value="Aldolase_II"/>
    <property type="match status" value="1"/>
</dbReference>
<accession>A0A1G6MY91</accession>
<dbReference type="EMBL" id="SRME01000005">
    <property type="protein sequence ID" value="TGG87302.1"/>
    <property type="molecule type" value="Genomic_DNA"/>
</dbReference>
<evidence type="ECO:0000313" key="6">
    <source>
        <dbReference type="Proteomes" id="UP000199322"/>
    </source>
</evidence>
<keyword evidence="1" id="KW-0479">Metal-binding</keyword>
<keyword evidence="6" id="KW-1185">Reference proteome</keyword>
<evidence type="ECO:0000256" key="2">
    <source>
        <dbReference type="ARBA" id="ARBA00023239"/>
    </source>
</evidence>
<evidence type="ECO:0000256" key="1">
    <source>
        <dbReference type="ARBA" id="ARBA00022723"/>
    </source>
</evidence>
<dbReference type="GO" id="GO:0016832">
    <property type="term" value="F:aldehyde-lyase activity"/>
    <property type="evidence" value="ECO:0007669"/>
    <property type="project" value="TreeGrafter"/>
</dbReference>
<keyword evidence="2" id="KW-0456">Lyase</keyword>
<dbReference type="AlphaFoldDB" id="A0A1G6MY91"/>
<dbReference type="GO" id="GO:0046872">
    <property type="term" value="F:metal ion binding"/>
    <property type="evidence" value="ECO:0007669"/>
    <property type="project" value="UniProtKB-KW"/>
</dbReference>
<evidence type="ECO:0000313" key="5">
    <source>
        <dbReference type="EMBL" id="TGG87302.1"/>
    </source>
</evidence>
<dbReference type="OrthoDB" id="9786287at2"/>
<dbReference type="STRING" id="28234.SAMN04488588_1427"/>
<dbReference type="Gene3D" id="3.40.225.10">
    <property type="entry name" value="Class II aldolase/adducin N-terminal domain"/>
    <property type="match status" value="1"/>
</dbReference>
<reference evidence="5 7" key="2">
    <citation type="submission" date="2019-04" db="EMBL/GenBank/DDBJ databases">
        <title>Draft genome sequence data and analysis of a Fermenting Bacterium, Geotoga petraea strain HO-Geo1, isolated from heavy-oil petroleum reservoir in Russia.</title>
        <authorList>
            <person name="Grouzdev D.S."/>
            <person name="Semenova E.M."/>
            <person name="Sokolova D.S."/>
            <person name="Tourova T.P."/>
            <person name="Poltaraus A.B."/>
            <person name="Nazina T.N."/>
        </authorList>
    </citation>
    <scope>NUCLEOTIDE SEQUENCE [LARGE SCALE GENOMIC DNA]</scope>
    <source>
        <strain evidence="5 7">HO-Geo1</strain>
    </source>
</reference>
<dbReference type="InterPro" id="IPR050197">
    <property type="entry name" value="Aldolase_class_II_sugar_metab"/>
</dbReference>
<name>A0A1G6MY91_9BACT</name>
<dbReference type="RefSeq" id="WP_091404133.1">
    <property type="nucleotide sequence ID" value="NZ_FMYV01000005.1"/>
</dbReference>
<dbReference type="SUPFAM" id="SSF53639">
    <property type="entry name" value="AraD/HMP-PK domain-like"/>
    <property type="match status" value="1"/>
</dbReference>
<feature type="domain" description="Class II aldolase/adducin N-terminal" evidence="3">
    <location>
        <begin position="9"/>
        <end position="184"/>
    </location>
</feature>
<proteinExistence type="predicted"/>
<evidence type="ECO:0000313" key="7">
    <source>
        <dbReference type="Proteomes" id="UP000297288"/>
    </source>
</evidence>